<sequence length="93" mass="10623">MYNGNEMANRVPYHHEIDKQFSVDFVSPLLEDVGERVVGYEGHKSVKVESFELDRTVYVVYRWFASLSDGAYPRPKGRGIVPVQPVSDYLPMG</sequence>
<proteinExistence type="predicted"/>
<protein>
    <submittedName>
        <fullName evidence="1">Uncharacterized protein</fullName>
    </submittedName>
</protein>
<dbReference type="Proteomes" id="UP000010843">
    <property type="component" value="Plasmid pNATPE01"/>
</dbReference>
<accession>L0JST2</accession>
<evidence type="ECO:0000313" key="2">
    <source>
        <dbReference type="Proteomes" id="UP000010843"/>
    </source>
</evidence>
<dbReference type="eggNOG" id="arCOG08149">
    <property type="taxonomic scope" value="Archaea"/>
</dbReference>
<dbReference type="HOGENOM" id="CLU_2392973_0_0_2"/>
<dbReference type="InterPro" id="IPR058485">
    <property type="entry name" value="DUF8172"/>
</dbReference>
<dbReference type="Pfam" id="PF26511">
    <property type="entry name" value="DUF8172"/>
    <property type="match status" value="1"/>
</dbReference>
<name>L0JST2_NATP1</name>
<reference evidence="2" key="1">
    <citation type="submission" date="2012-02" db="EMBL/GenBank/DDBJ databases">
        <title>Complete sequence of plasmid 1 of Natrinema pellirubrum DSM 15624.</title>
        <authorList>
            <person name="Lucas S."/>
            <person name="Han J."/>
            <person name="Lapidus A."/>
            <person name="Cheng J.-F."/>
            <person name="Goodwin L."/>
            <person name="Pitluck S."/>
            <person name="Peters L."/>
            <person name="Teshima H."/>
            <person name="Detter J.C."/>
            <person name="Han C."/>
            <person name="Tapia R."/>
            <person name="Land M."/>
            <person name="Hauser L."/>
            <person name="Kyrpides N."/>
            <person name="Ivanova N."/>
            <person name="Pagani I."/>
            <person name="Sproer C."/>
            <person name="Anderson I."/>
            <person name="Woyke T."/>
        </authorList>
    </citation>
    <scope>NUCLEOTIDE SEQUENCE [LARGE SCALE GENOMIC DNA]</scope>
    <source>
        <strain evidence="2">DSM 15624 / JCM 10476 / NCIMB 786</strain>
        <plasmid evidence="2">pNATPE01</plasmid>
    </source>
</reference>
<evidence type="ECO:0000313" key="1">
    <source>
        <dbReference type="EMBL" id="AGB33858.1"/>
    </source>
</evidence>
<gene>
    <name evidence="1" type="ordered locus">Natpe_4145</name>
</gene>
<geneLocation type="plasmid" evidence="1 2">
    <name>pNATPE01</name>
</geneLocation>
<organism evidence="1 2">
    <name type="scientific">Natrinema pellirubrum (strain DSM 15624 / CIP 106293 / JCM 10476 / NCIMB 786 / 157)</name>
    <dbReference type="NCBI Taxonomy" id="797303"/>
    <lineage>
        <taxon>Archaea</taxon>
        <taxon>Methanobacteriati</taxon>
        <taxon>Methanobacteriota</taxon>
        <taxon>Stenosarchaea group</taxon>
        <taxon>Halobacteria</taxon>
        <taxon>Halobacteriales</taxon>
        <taxon>Natrialbaceae</taxon>
        <taxon>Natrinema</taxon>
    </lineage>
</organism>
<keyword evidence="1" id="KW-0614">Plasmid</keyword>
<dbReference type="KEGG" id="npe:Natpe_4145"/>
<dbReference type="EMBL" id="CP003373">
    <property type="protein sequence ID" value="AGB33858.1"/>
    <property type="molecule type" value="Genomic_DNA"/>
</dbReference>
<dbReference type="AlphaFoldDB" id="L0JST2"/>